<dbReference type="EMBL" id="GCKF01041206">
    <property type="protein sequence ID" value="JAG95217.1"/>
    <property type="molecule type" value="Transcribed_RNA"/>
</dbReference>
<feature type="transmembrane region" description="Helical" evidence="7">
    <location>
        <begin position="325"/>
        <end position="352"/>
    </location>
</feature>
<keyword evidence="4" id="KW-0029">Amino-acid transport</keyword>
<dbReference type="GO" id="GO:0016020">
    <property type="term" value="C:membrane"/>
    <property type="evidence" value="ECO:0007669"/>
    <property type="project" value="UniProtKB-SubCell"/>
</dbReference>
<dbReference type="AlphaFoldDB" id="A0A0D6QUF5"/>
<dbReference type="PANTHER" id="PTHR48017">
    <property type="entry name" value="OS05G0424000 PROTEIN-RELATED"/>
    <property type="match status" value="1"/>
</dbReference>
<feature type="transmembrane region" description="Helical" evidence="7">
    <location>
        <begin position="284"/>
        <end position="305"/>
    </location>
</feature>
<accession>A0A0D6QUF5</accession>
<feature type="transmembrane region" description="Helical" evidence="7">
    <location>
        <begin position="166"/>
        <end position="186"/>
    </location>
</feature>
<reference evidence="9" key="1">
    <citation type="submission" date="2015-03" db="EMBL/GenBank/DDBJ databases">
        <title>A transcriptome of Araucaria cunninghamii, an australian fine timber species.</title>
        <authorList>
            <person name="Jing Yi C.J.Y."/>
            <person name="Yin San L.Y.S."/>
            <person name="Abdul Karim S.S."/>
            <person name="Wan Azmi N.N."/>
            <person name="Hercus R.R."/>
            <person name="Croft L.L."/>
        </authorList>
    </citation>
    <scope>NUCLEOTIDE SEQUENCE</scope>
    <source>
        <strain evidence="9">MI0301</strain>
        <tissue evidence="9">Leaf</tissue>
    </source>
</reference>
<feature type="transmembrane region" description="Helical" evidence="7">
    <location>
        <begin position="39"/>
        <end position="60"/>
    </location>
</feature>
<evidence type="ECO:0000256" key="5">
    <source>
        <dbReference type="ARBA" id="ARBA00022989"/>
    </source>
</evidence>
<keyword evidence="2" id="KW-0813">Transport</keyword>
<dbReference type="Pfam" id="PF01490">
    <property type="entry name" value="Aa_trans"/>
    <property type="match status" value="1"/>
</dbReference>
<dbReference type="GO" id="GO:0006865">
    <property type="term" value="P:amino acid transport"/>
    <property type="evidence" value="ECO:0007669"/>
    <property type="project" value="UniProtKB-KW"/>
</dbReference>
<evidence type="ECO:0000256" key="6">
    <source>
        <dbReference type="ARBA" id="ARBA00023136"/>
    </source>
</evidence>
<evidence type="ECO:0000256" key="2">
    <source>
        <dbReference type="ARBA" id="ARBA00022448"/>
    </source>
</evidence>
<keyword evidence="3 7" id="KW-0812">Transmembrane</keyword>
<evidence type="ECO:0000259" key="8">
    <source>
        <dbReference type="Pfam" id="PF01490"/>
    </source>
</evidence>
<feature type="transmembrane region" description="Helical" evidence="7">
    <location>
        <begin position="66"/>
        <end position="85"/>
    </location>
</feature>
<feature type="transmembrane region" description="Helical" evidence="7">
    <location>
        <begin position="413"/>
        <end position="433"/>
    </location>
</feature>
<keyword evidence="5 7" id="KW-1133">Transmembrane helix</keyword>
<feature type="transmembrane region" description="Helical" evidence="7">
    <location>
        <begin position="445"/>
        <end position="466"/>
    </location>
</feature>
<evidence type="ECO:0000256" key="3">
    <source>
        <dbReference type="ARBA" id="ARBA00022692"/>
    </source>
</evidence>
<feature type="transmembrane region" description="Helical" evidence="7">
    <location>
        <begin position="387"/>
        <end position="407"/>
    </location>
</feature>
<protein>
    <recommendedName>
        <fullName evidence="8">Amino acid transporter transmembrane domain-containing protein</fullName>
    </recommendedName>
</protein>
<evidence type="ECO:0000313" key="9">
    <source>
        <dbReference type="EMBL" id="JAG95217.1"/>
    </source>
</evidence>
<comment type="subcellular location">
    <subcellularLocation>
        <location evidence="1">Membrane</location>
    </subcellularLocation>
</comment>
<keyword evidence="6 7" id="KW-0472">Membrane</keyword>
<organism evidence="9">
    <name type="scientific">Araucaria cunninghamii</name>
    <name type="common">Hoop pine</name>
    <name type="synonym">Moreton Bay pine</name>
    <dbReference type="NCBI Taxonomy" id="56994"/>
    <lineage>
        <taxon>Eukaryota</taxon>
        <taxon>Viridiplantae</taxon>
        <taxon>Streptophyta</taxon>
        <taxon>Embryophyta</taxon>
        <taxon>Tracheophyta</taxon>
        <taxon>Spermatophyta</taxon>
        <taxon>Pinopsida</taxon>
        <taxon>Pinidae</taxon>
        <taxon>Conifers II</taxon>
        <taxon>Araucariales</taxon>
        <taxon>Araucariaceae</taxon>
        <taxon>Araucaria</taxon>
    </lineage>
</organism>
<feature type="domain" description="Amino acid transporter transmembrane" evidence="8">
    <location>
        <begin position="35"/>
        <end position="469"/>
    </location>
</feature>
<evidence type="ECO:0000256" key="1">
    <source>
        <dbReference type="ARBA" id="ARBA00004370"/>
    </source>
</evidence>
<feature type="transmembrane region" description="Helical" evidence="7">
    <location>
        <begin position="192"/>
        <end position="215"/>
    </location>
</feature>
<name>A0A0D6QUF5_ARACU</name>
<evidence type="ECO:0000256" key="4">
    <source>
        <dbReference type="ARBA" id="ARBA00022970"/>
    </source>
</evidence>
<evidence type="ECO:0000256" key="7">
    <source>
        <dbReference type="SAM" id="Phobius"/>
    </source>
</evidence>
<dbReference type="InterPro" id="IPR013057">
    <property type="entry name" value="AA_transpt_TM"/>
</dbReference>
<proteinExistence type="predicted"/>
<sequence>MADLEVLEGGREASTNGIGANLPNSIDCVDKGYIRTGTVWTASAHIMTAVIGAGVLSLAWSVAQLGWIAGPAVMIVFAVVTFYSASLMADCYRFPDPVKGPHRNMTYRDAVRVNLGGTKAWLCGLVQYVSLYGVGIAYTITTSKSIRAIMQSDCYHKNGHGYHCDYSMYTCMIIFGITQVILSQIPNFQNTWGISIVAAIMSICYATIGFSLGIAKVVENGKVHGSIHGISASTAISKEEKVFRVLRALGDIAFAYPYSVLVIEIEDTLKSPPPENKTMKKASLMVVVATSFFYMLCGCFGYAAFGEDTPGNLLTGFGFYEPYWLVDFANACIVVHLVGAYQVFCQPLFAVIEDWFLKKWPSNKIINHEWDMRIPLLGSYNVKIFRLFWRTAFVVSTTGIAILFPLFNEVLGLLGAVNFWPLAVYFPLGMHIIQNKIQHWTFKWVRLQIFSFICLLVSIAAALGAIEGLVKSH</sequence>